<dbReference type="InterPro" id="IPR050319">
    <property type="entry name" value="ABC_transp_ATP-bind"/>
</dbReference>
<proteinExistence type="inferred from homology"/>
<gene>
    <name evidence="6" type="ORF">WMO24_00415</name>
</gene>
<evidence type="ECO:0000256" key="4">
    <source>
        <dbReference type="ARBA" id="ARBA00022840"/>
    </source>
</evidence>
<name>A0ABV1GAS3_9FIRM</name>
<dbReference type="PROSITE" id="PS00211">
    <property type="entry name" value="ABC_TRANSPORTER_1"/>
    <property type="match status" value="1"/>
</dbReference>
<dbReference type="Pfam" id="PF00005">
    <property type="entry name" value="ABC_tran"/>
    <property type="match status" value="1"/>
</dbReference>
<comment type="caution">
    <text evidence="6">The sequence shown here is derived from an EMBL/GenBank/DDBJ whole genome shotgun (WGS) entry which is preliminary data.</text>
</comment>
<dbReference type="RefSeq" id="WP_349214067.1">
    <property type="nucleotide sequence ID" value="NZ_JBBMFA010000018.1"/>
</dbReference>
<dbReference type="EMBL" id="JBBMFA010000018">
    <property type="protein sequence ID" value="MEQ2518913.1"/>
    <property type="molecule type" value="Genomic_DNA"/>
</dbReference>
<comment type="similarity">
    <text evidence="1">Belongs to the ABC transporter superfamily.</text>
</comment>
<evidence type="ECO:0000256" key="1">
    <source>
        <dbReference type="ARBA" id="ARBA00005417"/>
    </source>
</evidence>
<dbReference type="PANTHER" id="PTHR43776:SF7">
    <property type="entry name" value="D,D-DIPEPTIDE TRANSPORT ATP-BINDING PROTEIN DDPF-RELATED"/>
    <property type="match status" value="1"/>
</dbReference>
<dbReference type="InterPro" id="IPR017871">
    <property type="entry name" value="ABC_transporter-like_CS"/>
</dbReference>
<dbReference type="PANTHER" id="PTHR43776">
    <property type="entry name" value="TRANSPORT ATP-BINDING PROTEIN"/>
    <property type="match status" value="1"/>
</dbReference>
<dbReference type="InterPro" id="IPR003593">
    <property type="entry name" value="AAA+_ATPase"/>
</dbReference>
<dbReference type="SUPFAM" id="SSF52540">
    <property type="entry name" value="P-loop containing nucleoside triphosphate hydrolases"/>
    <property type="match status" value="1"/>
</dbReference>
<keyword evidence="7" id="KW-1185">Reference proteome</keyword>
<accession>A0ABV1GAS3</accession>
<dbReference type="NCBIfam" id="TIGR01727">
    <property type="entry name" value="oligo_HPY"/>
    <property type="match status" value="1"/>
</dbReference>
<dbReference type="InterPro" id="IPR003439">
    <property type="entry name" value="ABC_transporter-like_ATP-bd"/>
</dbReference>
<feature type="domain" description="ABC transporter" evidence="5">
    <location>
        <begin position="8"/>
        <end position="283"/>
    </location>
</feature>
<organism evidence="6 7">
    <name type="scientific">Ruthenibacterium intestinale</name>
    <dbReference type="NCBI Taxonomy" id="3133163"/>
    <lineage>
        <taxon>Bacteria</taxon>
        <taxon>Bacillati</taxon>
        <taxon>Bacillota</taxon>
        <taxon>Clostridia</taxon>
        <taxon>Eubacteriales</taxon>
        <taxon>Oscillospiraceae</taxon>
        <taxon>Ruthenibacterium</taxon>
    </lineage>
</organism>
<dbReference type="CDD" id="cd03257">
    <property type="entry name" value="ABC_NikE_OppD_transporters"/>
    <property type="match status" value="1"/>
</dbReference>
<dbReference type="InterPro" id="IPR013563">
    <property type="entry name" value="Oligopep_ABC_C"/>
</dbReference>
<sequence>MEQNKKLVEVQNLKQYFPVAGSKFFEKKVVKAVDDVSFYLNKGETLGLVGESGCGKTTTGRTLLRLYEPTSGRIIYDGETIFDSGDVPLYNEDGTVQTDEKGNVKYGRKTAVNMLPYRRKMQIVFQDPYASLDPRMTVGDIVGEAIDIHHLAASKQDRRDRIIALLERVGLNSEHANRYPHEFSGGQRQRVGIARALAVNPEFIVCDEPISALDVSIQAQVVNMFEELQEKEGLTYLFIAHDLSVVKHISDRIGVMYLGRMVELADSYELTFHSVHPYTRSLISAIPIADPVTSRQSKRIVLEGDVPSPVNPPSGCHFRTRCPFADKLCEQEQPKWTEVGPGHYAACHHLDKVK</sequence>
<dbReference type="Gene3D" id="3.40.50.300">
    <property type="entry name" value="P-loop containing nucleotide triphosphate hydrolases"/>
    <property type="match status" value="1"/>
</dbReference>
<keyword evidence="2" id="KW-0813">Transport</keyword>
<evidence type="ECO:0000256" key="2">
    <source>
        <dbReference type="ARBA" id="ARBA00022448"/>
    </source>
</evidence>
<evidence type="ECO:0000256" key="3">
    <source>
        <dbReference type="ARBA" id="ARBA00022741"/>
    </source>
</evidence>
<protein>
    <submittedName>
        <fullName evidence="6">Oligopeptide/dipeptide ABC transporter ATP-binding protein</fullName>
    </submittedName>
</protein>
<dbReference type="SMART" id="SM00382">
    <property type="entry name" value="AAA"/>
    <property type="match status" value="1"/>
</dbReference>
<dbReference type="Pfam" id="PF08352">
    <property type="entry name" value="oligo_HPY"/>
    <property type="match status" value="1"/>
</dbReference>
<reference evidence="6 7" key="1">
    <citation type="submission" date="2024-03" db="EMBL/GenBank/DDBJ databases">
        <title>Human intestinal bacterial collection.</title>
        <authorList>
            <person name="Pauvert C."/>
            <person name="Hitch T.C.A."/>
            <person name="Clavel T."/>
        </authorList>
    </citation>
    <scope>NUCLEOTIDE SEQUENCE [LARGE SCALE GENOMIC DNA]</scope>
    <source>
        <strain evidence="6 7">CLA-JM-H11</strain>
    </source>
</reference>
<dbReference type="GO" id="GO:0005524">
    <property type="term" value="F:ATP binding"/>
    <property type="evidence" value="ECO:0007669"/>
    <property type="project" value="UniProtKB-KW"/>
</dbReference>
<dbReference type="InterPro" id="IPR027417">
    <property type="entry name" value="P-loop_NTPase"/>
</dbReference>
<evidence type="ECO:0000259" key="5">
    <source>
        <dbReference type="PROSITE" id="PS50893"/>
    </source>
</evidence>
<keyword evidence="4 6" id="KW-0067">ATP-binding</keyword>
<evidence type="ECO:0000313" key="6">
    <source>
        <dbReference type="EMBL" id="MEQ2518913.1"/>
    </source>
</evidence>
<evidence type="ECO:0000313" key="7">
    <source>
        <dbReference type="Proteomes" id="UP001477672"/>
    </source>
</evidence>
<dbReference type="PROSITE" id="PS50893">
    <property type="entry name" value="ABC_TRANSPORTER_2"/>
    <property type="match status" value="1"/>
</dbReference>
<keyword evidence="3" id="KW-0547">Nucleotide-binding</keyword>
<dbReference type="Proteomes" id="UP001477672">
    <property type="component" value="Unassembled WGS sequence"/>
</dbReference>